<evidence type="ECO:0000256" key="2">
    <source>
        <dbReference type="ARBA" id="ARBA00007487"/>
    </source>
</evidence>
<comment type="pathway">
    <text evidence="1 8">Cofactor biosynthesis; adenosylcobalamin biosynthesis; adenosylcobalamin from cob(II)yrinate a,c-diamide: step 2/7.</text>
</comment>
<dbReference type="EC" id="2.5.1.17" evidence="3 8"/>
<dbReference type="InterPro" id="IPR003724">
    <property type="entry name" value="CblAdoTrfase_CobA"/>
</dbReference>
<dbReference type="GO" id="GO:0009236">
    <property type="term" value="P:cobalamin biosynthetic process"/>
    <property type="evidence" value="ECO:0007669"/>
    <property type="project" value="UniProtKB-UniRule"/>
</dbReference>
<dbReference type="GO" id="GO:0006779">
    <property type="term" value="P:porphyrin-containing compound biosynthetic process"/>
    <property type="evidence" value="ECO:0007669"/>
    <property type="project" value="UniProtKB-UniRule"/>
</dbReference>
<dbReference type="Pfam" id="PF02572">
    <property type="entry name" value="CobA_CobO_BtuR"/>
    <property type="match status" value="1"/>
</dbReference>
<dbReference type="NCBIfam" id="TIGR00708">
    <property type="entry name" value="cobA"/>
    <property type="match status" value="1"/>
</dbReference>
<comment type="similarity">
    <text evidence="2 8">Belongs to the Cob(I)alamin adenosyltransferase family.</text>
</comment>
<comment type="caution">
    <text evidence="10">The sequence shown here is derived from an EMBL/GenBank/DDBJ whole genome shotgun (WGS) entry which is preliminary data.</text>
</comment>
<gene>
    <name evidence="10" type="primary">cobO</name>
    <name evidence="10" type="ORF">GCM10007989_28530</name>
</gene>
<dbReference type="NCBIfam" id="NF004637">
    <property type="entry name" value="PRK05986.1"/>
    <property type="match status" value="1"/>
</dbReference>
<dbReference type="GO" id="GO:0008817">
    <property type="term" value="F:corrinoid adenosyltransferase activity"/>
    <property type="evidence" value="ECO:0007669"/>
    <property type="project" value="UniProtKB-UniRule"/>
</dbReference>
<comment type="catalytic activity">
    <reaction evidence="6 8">
        <text>2 cob(II)yrinate a,c diamide + reduced [electron-transfer flavoprotein] + 2 ATP = 2 adenosylcob(III)yrinate a,c-diamide + 2 triphosphate + oxidized [electron-transfer flavoprotein] + 3 H(+)</text>
        <dbReference type="Rhea" id="RHEA:11528"/>
        <dbReference type="Rhea" id="RHEA-COMP:10685"/>
        <dbReference type="Rhea" id="RHEA-COMP:10686"/>
        <dbReference type="ChEBI" id="CHEBI:15378"/>
        <dbReference type="ChEBI" id="CHEBI:18036"/>
        <dbReference type="ChEBI" id="CHEBI:30616"/>
        <dbReference type="ChEBI" id="CHEBI:57692"/>
        <dbReference type="ChEBI" id="CHEBI:58307"/>
        <dbReference type="ChEBI" id="CHEBI:58503"/>
        <dbReference type="ChEBI" id="CHEBI:58537"/>
        <dbReference type="EC" id="2.5.1.17"/>
    </reaction>
</comment>
<keyword evidence="11" id="KW-1185">Reference proteome</keyword>
<keyword evidence="8" id="KW-0169">Cobalamin biosynthesis</keyword>
<name>A0A918VX79_9HYPH</name>
<evidence type="ECO:0000256" key="4">
    <source>
        <dbReference type="ARBA" id="ARBA00023244"/>
    </source>
</evidence>
<dbReference type="AlphaFoldDB" id="A0A918VX79"/>
<accession>A0A918VX79</accession>
<evidence type="ECO:0000256" key="6">
    <source>
        <dbReference type="ARBA" id="ARBA00048555"/>
    </source>
</evidence>
<dbReference type="SUPFAM" id="SSF52540">
    <property type="entry name" value="P-loop containing nucleoside triphosphate hydrolases"/>
    <property type="match status" value="1"/>
</dbReference>
<evidence type="ECO:0000256" key="7">
    <source>
        <dbReference type="ARBA" id="ARBA00048692"/>
    </source>
</evidence>
<evidence type="ECO:0000313" key="10">
    <source>
        <dbReference type="EMBL" id="GHA30893.1"/>
    </source>
</evidence>
<dbReference type="Proteomes" id="UP000646579">
    <property type="component" value="Unassembled WGS sequence"/>
</dbReference>
<dbReference type="PANTHER" id="PTHR46638:SF1">
    <property type="entry name" value="CORRINOID ADENOSYLTRANSFERASE"/>
    <property type="match status" value="1"/>
</dbReference>
<reference evidence="10" key="2">
    <citation type="submission" date="2020-09" db="EMBL/GenBank/DDBJ databases">
        <authorList>
            <person name="Sun Q."/>
            <person name="Kim S."/>
        </authorList>
    </citation>
    <scope>NUCLEOTIDE SEQUENCE</scope>
    <source>
        <strain evidence="10">KCTC 32437</strain>
    </source>
</reference>
<proteinExistence type="inferred from homology"/>
<evidence type="ECO:0000256" key="1">
    <source>
        <dbReference type="ARBA" id="ARBA00005121"/>
    </source>
</evidence>
<dbReference type="CDD" id="cd00561">
    <property type="entry name" value="CobA_ACA"/>
    <property type="match status" value="1"/>
</dbReference>
<comment type="catalytic activity">
    <reaction evidence="7 8">
        <text>2 cob(II)alamin + reduced [electron-transfer flavoprotein] + 2 ATP = 2 adenosylcob(III)alamin + 2 triphosphate + oxidized [electron-transfer flavoprotein] + 3 H(+)</text>
        <dbReference type="Rhea" id="RHEA:28671"/>
        <dbReference type="Rhea" id="RHEA-COMP:10685"/>
        <dbReference type="Rhea" id="RHEA-COMP:10686"/>
        <dbReference type="ChEBI" id="CHEBI:15378"/>
        <dbReference type="ChEBI" id="CHEBI:16304"/>
        <dbReference type="ChEBI" id="CHEBI:18036"/>
        <dbReference type="ChEBI" id="CHEBI:18408"/>
        <dbReference type="ChEBI" id="CHEBI:30616"/>
        <dbReference type="ChEBI" id="CHEBI:57692"/>
        <dbReference type="ChEBI" id="CHEBI:58307"/>
        <dbReference type="EC" id="2.5.1.17"/>
    </reaction>
</comment>
<keyword evidence="8" id="KW-0808">Transferase</keyword>
<comment type="subcellular location">
    <subcellularLocation>
        <location evidence="8">Cytoplasm</location>
    </subcellularLocation>
</comment>
<keyword evidence="8" id="KW-0067">ATP-binding</keyword>
<evidence type="ECO:0000256" key="5">
    <source>
        <dbReference type="ARBA" id="ARBA00024929"/>
    </source>
</evidence>
<keyword evidence="4 8" id="KW-0627">Porphyrin biosynthesis</keyword>
<protein>
    <recommendedName>
        <fullName evidence="3 8">Corrinoid adenosyltransferase</fullName>
        <ecNumber evidence="3 8">2.5.1.17</ecNumber>
    </recommendedName>
    <alternativeName>
        <fullName evidence="8">Cob(II)alamin adenosyltransferase</fullName>
    </alternativeName>
    <alternativeName>
        <fullName evidence="8">Cob(II)yrinic acid a,c-diamide adenosyltransferase</fullName>
    </alternativeName>
</protein>
<evidence type="ECO:0000256" key="9">
    <source>
        <dbReference type="SAM" id="MobiDB-lite"/>
    </source>
</evidence>
<organism evidence="10 11">
    <name type="scientific">Devosia pacifica</name>
    <dbReference type="NCBI Taxonomy" id="1335967"/>
    <lineage>
        <taxon>Bacteria</taxon>
        <taxon>Pseudomonadati</taxon>
        <taxon>Pseudomonadota</taxon>
        <taxon>Alphaproteobacteria</taxon>
        <taxon>Hyphomicrobiales</taxon>
        <taxon>Devosiaceae</taxon>
        <taxon>Devosia</taxon>
    </lineage>
</organism>
<keyword evidence="8" id="KW-0547">Nucleotide-binding</keyword>
<dbReference type="PIRSF" id="PIRSF015617">
    <property type="entry name" value="Adensltrnsf_CobA"/>
    <property type="match status" value="1"/>
</dbReference>
<dbReference type="GO" id="GO:0005524">
    <property type="term" value="F:ATP binding"/>
    <property type="evidence" value="ECO:0007669"/>
    <property type="project" value="UniProtKB-UniRule"/>
</dbReference>
<sequence>MSERSPKKTDTMTEAERDAYHAEKMKKKKAARDKILATKTEERGLVIVHTGRGKGKSTAAFGMVFRAIGHGFNVGIVQFVKGKWGTGERDVLEKFPEQVTIRAMGEGFTWDTQDRQRDLAAARSAWDAAKAMIADETYKLVLLDELNICLRYDYLPLDEVVETLRNKPRDTHVIVTGRNAKDELIEIADLVTEMTEIKHPFRAGVKAQAGIEF</sequence>
<reference evidence="10" key="1">
    <citation type="journal article" date="2014" name="Int. J. Syst. Evol. Microbiol.">
        <title>Complete genome sequence of Corynebacterium casei LMG S-19264T (=DSM 44701T), isolated from a smear-ripened cheese.</title>
        <authorList>
            <consortium name="US DOE Joint Genome Institute (JGI-PGF)"/>
            <person name="Walter F."/>
            <person name="Albersmeier A."/>
            <person name="Kalinowski J."/>
            <person name="Ruckert C."/>
        </authorList>
    </citation>
    <scope>NUCLEOTIDE SEQUENCE</scope>
    <source>
        <strain evidence="10">KCTC 32437</strain>
    </source>
</reference>
<evidence type="ECO:0000256" key="8">
    <source>
        <dbReference type="PIRNR" id="PIRNR015617"/>
    </source>
</evidence>
<dbReference type="EMBL" id="BMZE01000003">
    <property type="protein sequence ID" value="GHA30893.1"/>
    <property type="molecule type" value="Genomic_DNA"/>
</dbReference>
<evidence type="ECO:0000256" key="3">
    <source>
        <dbReference type="ARBA" id="ARBA00012454"/>
    </source>
</evidence>
<feature type="compositionally biased region" description="Basic and acidic residues" evidence="9">
    <location>
        <begin position="1"/>
        <end position="23"/>
    </location>
</feature>
<comment type="function">
    <text evidence="5 8">Required for both de novo synthesis of the corrin ring for the assimilation of exogenous corrinoids. Participates in the adenosylation of a variety of incomplete and complete corrinoids.</text>
</comment>
<keyword evidence="8" id="KW-0963">Cytoplasm</keyword>
<dbReference type="PANTHER" id="PTHR46638">
    <property type="entry name" value="CORRINOID ADENOSYLTRANSFERASE"/>
    <property type="match status" value="1"/>
</dbReference>
<dbReference type="GO" id="GO:0005737">
    <property type="term" value="C:cytoplasm"/>
    <property type="evidence" value="ECO:0007669"/>
    <property type="project" value="UniProtKB-SubCell"/>
</dbReference>
<dbReference type="Gene3D" id="3.40.50.300">
    <property type="entry name" value="P-loop containing nucleotide triphosphate hydrolases"/>
    <property type="match status" value="1"/>
</dbReference>
<dbReference type="RefSeq" id="WP_189426396.1">
    <property type="nucleotide sequence ID" value="NZ_BMZE01000003.1"/>
</dbReference>
<evidence type="ECO:0000313" key="11">
    <source>
        <dbReference type="Proteomes" id="UP000646579"/>
    </source>
</evidence>
<dbReference type="InterPro" id="IPR027417">
    <property type="entry name" value="P-loop_NTPase"/>
</dbReference>
<feature type="region of interest" description="Disordered" evidence="9">
    <location>
        <begin position="1"/>
        <end position="24"/>
    </location>
</feature>